<dbReference type="GO" id="GO:0005737">
    <property type="term" value="C:cytoplasm"/>
    <property type="evidence" value="ECO:0007669"/>
    <property type="project" value="UniProtKB-SubCell"/>
</dbReference>
<feature type="region of interest" description="Disordered" evidence="11">
    <location>
        <begin position="474"/>
        <end position="517"/>
    </location>
</feature>
<feature type="domain" description="Protein kinase" evidence="12">
    <location>
        <begin position="75"/>
        <end position="403"/>
    </location>
</feature>
<dbReference type="FunFam" id="1.10.510.10:FF:000380">
    <property type="entry name" value="Serine/threonine-protein kinase ppk15"/>
    <property type="match status" value="1"/>
</dbReference>
<evidence type="ECO:0000256" key="8">
    <source>
        <dbReference type="ARBA" id="ARBA00022777"/>
    </source>
</evidence>
<name>A0A075ATM8_ROZAC</name>
<proteinExistence type="inferred from homology"/>
<dbReference type="HOGENOM" id="CLU_389401_0_0_1"/>
<dbReference type="InterPro" id="IPR017441">
    <property type="entry name" value="Protein_kinase_ATP_BS"/>
</dbReference>
<feature type="compositionally biased region" description="Low complexity" evidence="11">
    <location>
        <begin position="609"/>
        <end position="621"/>
    </location>
</feature>
<dbReference type="Pfam" id="PF00069">
    <property type="entry name" value="Pkinase"/>
    <property type="match status" value="1"/>
</dbReference>
<dbReference type="EMBL" id="ML005048">
    <property type="protein sequence ID" value="RKP20550.1"/>
    <property type="molecule type" value="Genomic_DNA"/>
</dbReference>
<dbReference type="Proteomes" id="UP000030755">
    <property type="component" value="Unassembled WGS sequence"/>
</dbReference>
<evidence type="ECO:0000313" key="14">
    <source>
        <dbReference type="EMBL" id="RKP20550.1"/>
    </source>
</evidence>
<dbReference type="EMBL" id="KE561047">
    <property type="protein sequence ID" value="EPZ33631.1"/>
    <property type="molecule type" value="Genomic_DNA"/>
</dbReference>
<feature type="binding site" evidence="10">
    <location>
        <position position="104"/>
    </location>
    <ligand>
        <name>ATP</name>
        <dbReference type="ChEBI" id="CHEBI:30616"/>
    </ligand>
</feature>
<dbReference type="GO" id="GO:0005634">
    <property type="term" value="C:nucleus"/>
    <property type="evidence" value="ECO:0007669"/>
    <property type="project" value="TreeGrafter"/>
</dbReference>
<dbReference type="AlphaFoldDB" id="A0A075ATM8"/>
<keyword evidence="9 10" id="KW-0067">ATP-binding</keyword>
<reference evidence="16" key="2">
    <citation type="journal article" date="2018" name="Nat. Microbiol.">
        <title>Leveraging single-cell genomics to expand the fungal tree of life.</title>
        <authorList>
            <person name="Ahrendt S.R."/>
            <person name="Quandt C.A."/>
            <person name="Ciobanu D."/>
            <person name="Clum A."/>
            <person name="Salamov A."/>
            <person name="Andreopoulos B."/>
            <person name="Cheng J.F."/>
            <person name="Woyke T."/>
            <person name="Pelin A."/>
            <person name="Henrissat B."/>
            <person name="Reynolds N.K."/>
            <person name="Benny G.L."/>
            <person name="Smith M.E."/>
            <person name="James T.Y."/>
            <person name="Grigoriev I.V."/>
        </authorList>
    </citation>
    <scope>NUCLEOTIDE SEQUENCE [LARGE SCALE GENOMIC DNA]</scope>
    <source>
        <strain evidence="16">CSF55</strain>
    </source>
</reference>
<comment type="subcellular location">
    <subcellularLocation>
        <location evidence="1">Cytoplasm</location>
    </subcellularLocation>
</comment>
<keyword evidence="6" id="KW-0808">Transferase</keyword>
<dbReference type="Gene3D" id="3.30.200.20">
    <property type="entry name" value="Phosphorylase Kinase, domain 1"/>
    <property type="match status" value="1"/>
</dbReference>
<feature type="region of interest" description="Disordered" evidence="11">
    <location>
        <begin position="604"/>
        <end position="709"/>
    </location>
</feature>
<dbReference type="GO" id="GO:0004713">
    <property type="term" value="F:protein tyrosine kinase activity"/>
    <property type="evidence" value="ECO:0007669"/>
    <property type="project" value="TreeGrafter"/>
</dbReference>
<evidence type="ECO:0000256" key="7">
    <source>
        <dbReference type="ARBA" id="ARBA00022741"/>
    </source>
</evidence>
<dbReference type="STRING" id="988480.A0A075ATM8"/>
<dbReference type="FunFam" id="3.30.200.20:FF:000087">
    <property type="entry name" value="Dual specificity tyrosine-phosphorylation-regulated kinase 1A"/>
    <property type="match status" value="1"/>
</dbReference>
<keyword evidence="4" id="KW-0723">Serine/threonine-protein kinase</keyword>
<reference evidence="13 15" key="1">
    <citation type="journal article" date="2013" name="Curr. Biol.">
        <title>Shared signatures of parasitism and phylogenomics unite Cryptomycota and microsporidia.</title>
        <authorList>
            <person name="James T.Y."/>
            <person name="Pelin A."/>
            <person name="Bonen L."/>
            <person name="Ahrendt S."/>
            <person name="Sain D."/>
            <person name="Corradi N."/>
            <person name="Stajich J.E."/>
        </authorList>
    </citation>
    <scope>NUCLEOTIDE SEQUENCE [LARGE SCALE GENOMIC DNA]</scope>
    <source>
        <strain evidence="13">CSF55</strain>
        <strain evidence="13">CSF55</strain>
    </source>
</reference>
<dbReference type="OrthoDB" id="9332038at2759"/>
<organism evidence="13 15">
    <name type="scientific">Rozella allomycis (strain CSF55)</name>
    <dbReference type="NCBI Taxonomy" id="988480"/>
    <lineage>
        <taxon>Eukaryota</taxon>
        <taxon>Fungi</taxon>
        <taxon>Fungi incertae sedis</taxon>
        <taxon>Cryptomycota</taxon>
        <taxon>Cryptomycota incertae sedis</taxon>
        <taxon>Rozella</taxon>
    </lineage>
</organism>
<dbReference type="PROSITE" id="PS00108">
    <property type="entry name" value="PROTEIN_KINASE_ST"/>
    <property type="match status" value="1"/>
</dbReference>
<evidence type="ECO:0000256" key="4">
    <source>
        <dbReference type="ARBA" id="ARBA00022527"/>
    </source>
</evidence>
<keyword evidence="8 13" id="KW-0418">Kinase</keyword>
<evidence type="ECO:0000313" key="13">
    <source>
        <dbReference type="EMBL" id="EPZ33631.1"/>
    </source>
</evidence>
<reference evidence="14" key="3">
    <citation type="submission" date="2018-08" db="EMBL/GenBank/DDBJ databases">
        <title>Leveraging single-cell genomics to expand the Fungal Tree of Life.</title>
        <authorList>
            <consortium name="DOE Joint Genome Institute"/>
            <person name="Ahrendt S.R."/>
            <person name="Quandt C.A."/>
            <person name="Ciobanu D."/>
            <person name="Clum A."/>
            <person name="Salamov A."/>
            <person name="Andreopoulos B."/>
            <person name="Cheng J.-F."/>
            <person name="Woyke T."/>
            <person name="Pelin A."/>
            <person name="Henrissat B."/>
            <person name="Reynolds N."/>
            <person name="Benny G.L."/>
            <person name="Smith M.E."/>
            <person name="James T.Y."/>
            <person name="Grigoriev I.V."/>
        </authorList>
    </citation>
    <scope>NUCLEOTIDE SEQUENCE</scope>
    <source>
        <strain evidence="14">CSF55</strain>
    </source>
</reference>
<gene>
    <name evidence="13" type="ORF">O9G_000406</name>
    <name evidence="14" type="ORF">ROZALSC1DRAFT_27978</name>
</gene>
<evidence type="ECO:0000259" key="12">
    <source>
        <dbReference type="PROSITE" id="PS50011"/>
    </source>
</evidence>
<evidence type="ECO:0000256" key="6">
    <source>
        <dbReference type="ARBA" id="ARBA00022679"/>
    </source>
</evidence>
<feature type="compositionally biased region" description="Polar residues" evidence="11">
    <location>
        <begin position="495"/>
        <end position="509"/>
    </location>
</feature>
<dbReference type="SUPFAM" id="SSF56112">
    <property type="entry name" value="Protein kinase-like (PK-like)"/>
    <property type="match status" value="1"/>
</dbReference>
<evidence type="ECO:0000256" key="11">
    <source>
        <dbReference type="SAM" id="MobiDB-lite"/>
    </source>
</evidence>
<protein>
    <submittedName>
        <fullName evidence="14">Kinase-like protein</fullName>
    </submittedName>
    <submittedName>
        <fullName evidence="13">Protein kinase, catalytic domain-containing protein</fullName>
    </submittedName>
</protein>
<dbReference type="PROSITE" id="PS50011">
    <property type="entry name" value="PROTEIN_KINASE_DOM"/>
    <property type="match status" value="1"/>
</dbReference>
<keyword evidence="7 10" id="KW-0547">Nucleotide-binding</keyword>
<dbReference type="PROSITE" id="PS00107">
    <property type="entry name" value="PROTEIN_KINASE_ATP"/>
    <property type="match status" value="1"/>
</dbReference>
<evidence type="ECO:0000256" key="3">
    <source>
        <dbReference type="ARBA" id="ARBA00022490"/>
    </source>
</evidence>
<sequence length="709" mass="81251">MGDIPAHKILSQLTCDLVSTFQQIDPLYAYQQQYNPKRVLTKPSKPAKNNGYDNENSDYILYVNDVLGDEEGKRYLIMDTLGQGTFGQVVKAQNLKTKEFVAVKVIKNSKAYFNQSMMEVTLLEMINNKHDVNDQFHITRLKDTFIFRKHLCIVSELMSINLYELLKQNHFKGLSLRLIRVFMNQLLEALSLLHEIKIIHADLKPENILLKDLDSPNIKLIDFGSACHEHNTPYTYIQSRFYRSPEVLLGLPYTSSIDMWSLGCIAAELFLGIPIFPGSSEFNQITRIVNMMGMPPNHMLENGKNTNKFFSKSTNAQQMYSLKTLEAYSREFKKDEKPSKRYFQGETLQEVMMSYPVRKKATTIEVEKEIETRKSFIDFVSGCLKLNPLERWTPIQAKKHPFILNLPFNGPFDPNRLNYQSQFLDDQILYRRNRSNTLGHIQVPSHLLKVPVEATLPSTTYHANQRLQYQETAYQSIQDQSDKSPAFSQRRRSSVMMQNVQNPPSTSYLPVQDPPPVSQTLQANLTYKFPLMQNEAPQINIMDSQQSQQQPQSSIPPQFMSQRLQTYLQQRRVSNPPHLFTQQHQAASSNQPQMFIQSNLNSHPQLNQTSISSSKSTDSTSFLNPIPEIQVSNEDGMPKSKSMEQFQNSRLPPVSRRRSSVPSIPIANINLNASSSKPPPIFGKRNSNTDQSQNQPSPNNNQNTTNNNK</sequence>
<dbReference type="PANTHER" id="PTHR24058">
    <property type="entry name" value="DUAL SPECIFICITY PROTEIN KINASE"/>
    <property type="match status" value="1"/>
</dbReference>
<evidence type="ECO:0000313" key="15">
    <source>
        <dbReference type="Proteomes" id="UP000030755"/>
    </source>
</evidence>
<accession>A0A075ATM8</accession>
<keyword evidence="5" id="KW-0597">Phosphoprotein</keyword>
<dbReference type="OMA" id="PECHEDA"/>
<comment type="similarity">
    <text evidence="2">Belongs to the protein kinase superfamily. CMGC Ser/Thr protein kinase family. MNB/DYRK subfamily.</text>
</comment>
<dbReference type="Proteomes" id="UP000281549">
    <property type="component" value="Unassembled WGS sequence"/>
</dbReference>
<evidence type="ECO:0000256" key="1">
    <source>
        <dbReference type="ARBA" id="ARBA00004496"/>
    </source>
</evidence>
<dbReference type="SMART" id="SM00220">
    <property type="entry name" value="S_TKc"/>
    <property type="match status" value="1"/>
</dbReference>
<evidence type="ECO:0000256" key="2">
    <source>
        <dbReference type="ARBA" id="ARBA00008867"/>
    </source>
</evidence>
<dbReference type="GO" id="GO:0004674">
    <property type="term" value="F:protein serine/threonine kinase activity"/>
    <property type="evidence" value="ECO:0007669"/>
    <property type="project" value="UniProtKB-KW"/>
</dbReference>
<keyword evidence="3" id="KW-0963">Cytoplasm</keyword>
<dbReference type="PANTHER" id="PTHR24058:SF17">
    <property type="entry name" value="HOMEODOMAIN INTERACTING PROTEIN KINASE, ISOFORM D"/>
    <property type="match status" value="1"/>
</dbReference>
<keyword evidence="15" id="KW-1185">Reference proteome</keyword>
<evidence type="ECO:0000256" key="10">
    <source>
        <dbReference type="PROSITE-ProRule" id="PRU10141"/>
    </source>
</evidence>
<dbReference type="InterPro" id="IPR008271">
    <property type="entry name" value="Ser/Thr_kinase_AS"/>
</dbReference>
<dbReference type="InterPro" id="IPR000719">
    <property type="entry name" value="Prot_kinase_dom"/>
</dbReference>
<evidence type="ECO:0000313" key="16">
    <source>
        <dbReference type="Proteomes" id="UP000281549"/>
    </source>
</evidence>
<dbReference type="InterPro" id="IPR050494">
    <property type="entry name" value="Ser_Thr_dual-spec_kinase"/>
</dbReference>
<dbReference type="Gene3D" id="1.10.510.10">
    <property type="entry name" value="Transferase(Phosphotransferase) domain 1"/>
    <property type="match status" value="1"/>
</dbReference>
<dbReference type="InterPro" id="IPR011009">
    <property type="entry name" value="Kinase-like_dom_sf"/>
</dbReference>
<dbReference type="GO" id="GO:0005524">
    <property type="term" value="F:ATP binding"/>
    <property type="evidence" value="ECO:0007669"/>
    <property type="project" value="UniProtKB-UniRule"/>
</dbReference>
<feature type="compositionally biased region" description="Low complexity" evidence="11">
    <location>
        <begin position="649"/>
        <end position="666"/>
    </location>
</feature>
<evidence type="ECO:0000256" key="5">
    <source>
        <dbReference type="ARBA" id="ARBA00022553"/>
    </source>
</evidence>
<evidence type="ECO:0000256" key="9">
    <source>
        <dbReference type="ARBA" id="ARBA00022840"/>
    </source>
</evidence>
<feature type="compositionally biased region" description="Low complexity" evidence="11">
    <location>
        <begin position="686"/>
        <end position="709"/>
    </location>
</feature>